<keyword evidence="3" id="KW-1003">Cell membrane</keyword>
<evidence type="ECO:0000256" key="6">
    <source>
        <dbReference type="ARBA" id="ARBA00022989"/>
    </source>
</evidence>
<evidence type="ECO:0000256" key="3">
    <source>
        <dbReference type="ARBA" id="ARBA00022475"/>
    </source>
</evidence>
<feature type="domain" description="Type II secretion system protein GspF" evidence="9">
    <location>
        <begin position="70"/>
        <end position="192"/>
    </location>
</feature>
<dbReference type="AlphaFoldDB" id="A0A5C8NSC7"/>
<evidence type="ECO:0000256" key="5">
    <source>
        <dbReference type="ARBA" id="ARBA00022692"/>
    </source>
</evidence>
<dbReference type="InterPro" id="IPR018076">
    <property type="entry name" value="T2SS_GspF_dom"/>
</dbReference>
<dbReference type="NCBIfam" id="TIGR02120">
    <property type="entry name" value="GspF"/>
    <property type="match status" value="1"/>
</dbReference>
<feature type="domain" description="Type II secretion system protein GspF" evidence="9">
    <location>
        <begin position="272"/>
        <end position="394"/>
    </location>
</feature>
<dbReference type="FunFam" id="1.20.81.30:FF:000001">
    <property type="entry name" value="Type II secretion system protein F"/>
    <property type="match status" value="2"/>
</dbReference>
<evidence type="ECO:0000313" key="11">
    <source>
        <dbReference type="Proteomes" id="UP000321548"/>
    </source>
</evidence>
<keyword evidence="5 8" id="KW-0812">Transmembrane</keyword>
<evidence type="ECO:0000256" key="8">
    <source>
        <dbReference type="SAM" id="Phobius"/>
    </source>
</evidence>
<dbReference type="Gene3D" id="1.20.81.30">
    <property type="entry name" value="Type II secretion system (T2SS), domain F"/>
    <property type="match status" value="2"/>
</dbReference>
<protein>
    <submittedName>
        <fullName evidence="10">Type II secretion system protein GspF</fullName>
    </submittedName>
</protein>
<dbReference type="PANTHER" id="PTHR30012">
    <property type="entry name" value="GENERAL SECRETION PATHWAY PROTEIN"/>
    <property type="match status" value="1"/>
</dbReference>
<dbReference type="InterPro" id="IPR042094">
    <property type="entry name" value="T2SS_GspF_sf"/>
</dbReference>
<dbReference type="PANTHER" id="PTHR30012:SF0">
    <property type="entry name" value="TYPE II SECRETION SYSTEM PROTEIN F-RELATED"/>
    <property type="match status" value="1"/>
</dbReference>
<evidence type="ECO:0000256" key="2">
    <source>
        <dbReference type="ARBA" id="ARBA00005745"/>
    </source>
</evidence>
<evidence type="ECO:0000256" key="4">
    <source>
        <dbReference type="ARBA" id="ARBA00022519"/>
    </source>
</evidence>
<dbReference type="Pfam" id="PF00482">
    <property type="entry name" value="T2SSF"/>
    <property type="match status" value="2"/>
</dbReference>
<evidence type="ECO:0000256" key="1">
    <source>
        <dbReference type="ARBA" id="ARBA00004429"/>
    </source>
</evidence>
<comment type="subcellular location">
    <subcellularLocation>
        <location evidence="1">Cell inner membrane</location>
        <topology evidence="1">Multi-pass membrane protein</topology>
    </subcellularLocation>
</comment>
<dbReference type="GO" id="GO:0015627">
    <property type="term" value="C:type II protein secretion system complex"/>
    <property type="evidence" value="ECO:0007669"/>
    <property type="project" value="InterPro"/>
</dbReference>
<name>A0A5C8NSC7_9BURK</name>
<dbReference type="InterPro" id="IPR003004">
    <property type="entry name" value="GspF/PilC"/>
</dbReference>
<gene>
    <name evidence="10" type="primary">gspF</name>
    <name evidence="10" type="ORF">FHP08_16060</name>
</gene>
<dbReference type="EMBL" id="VDUY01000007">
    <property type="protein sequence ID" value="TXL63811.1"/>
    <property type="molecule type" value="Genomic_DNA"/>
</dbReference>
<dbReference type="RefSeq" id="WP_147705505.1">
    <property type="nucleotide sequence ID" value="NZ_VDUY01000007.1"/>
</dbReference>
<comment type="caution">
    <text evidence="10">The sequence shown here is derived from an EMBL/GenBank/DDBJ whole genome shotgun (WGS) entry which is preliminary data.</text>
</comment>
<feature type="transmembrane region" description="Helical" evidence="8">
    <location>
        <begin position="376"/>
        <end position="396"/>
    </location>
</feature>
<feature type="transmembrane region" description="Helical" evidence="8">
    <location>
        <begin position="168"/>
        <end position="191"/>
    </location>
</feature>
<sequence>MPAFRFEAADAAGQIKRGVLDADSARHARATLRERGMTPLEVAPVQEAGATRAVPVFSARLRAADLALVTRQLASLLSARLPIEQALNAVVEQAEKPAVRERFAAVRSEVVSGQTLSQALSRFPRDFPDVYRALVSAGEQSGDLSLVMSRLADYVESRTALSQRIMLAFTYPAIVTVVATLVIIALLTYVVPQVVGVFSQTRQELPWLTVGLIAVSDFARQWGIWALIALGLALLGFRLALRSPSFRLAWHARLLSMPVAGRLILGLNTARFTSTLGILTSSGVPLIKALDAGARTLGNDALRLVVDDAIDRVREGAALSRSLAAGGRFPPVMIHMIASGEATGELPEMLERTAYQLSQETERRTLTLTSLLEPMLILLMGAVVLVIVLAVLLPIIEINQLVR</sequence>
<evidence type="ECO:0000313" key="10">
    <source>
        <dbReference type="EMBL" id="TXL63811.1"/>
    </source>
</evidence>
<keyword evidence="11" id="KW-1185">Reference proteome</keyword>
<dbReference type="Proteomes" id="UP000321548">
    <property type="component" value="Unassembled WGS sequence"/>
</dbReference>
<reference evidence="10 11" key="1">
    <citation type="submission" date="2019-06" db="EMBL/GenBank/DDBJ databases">
        <title>Quisquiliibacterium sp. nov., isolated from a maize field.</title>
        <authorList>
            <person name="Lin S.-Y."/>
            <person name="Tsai C.-F."/>
            <person name="Young C.-C."/>
        </authorList>
    </citation>
    <scope>NUCLEOTIDE SEQUENCE [LARGE SCALE GENOMIC DNA]</scope>
    <source>
        <strain evidence="10 11">CC-CFT501</strain>
    </source>
</reference>
<keyword evidence="4" id="KW-0997">Cell inner membrane</keyword>
<proteinExistence type="inferred from homology"/>
<keyword evidence="7 8" id="KW-0472">Membrane</keyword>
<feature type="transmembrane region" description="Helical" evidence="8">
    <location>
        <begin position="222"/>
        <end position="241"/>
    </location>
</feature>
<evidence type="ECO:0000259" key="9">
    <source>
        <dbReference type="Pfam" id="PF00482"/>
    </source>
</evidence>
<dbReference type="GO" id="GO:0015628">
    <property type="term" value="P:protein secretion by the type II secretion system"/>
    <property type="evidence" value="ECO:0007669"/>
    <property type="project" value="InterPro"/>
</dbReference>
<dbReference type="PRINTS" id="PR00812">
    <property type="entry name" value="BCTERIALGSPF"/>
</dbReference>
<organism evidence="10 11">
    <name type="scientific">Zeimonas arvi</name>
    <dbReference type="NCBI Taxonomy" id="2498847"/>
    <lineage>
        <taxon>Bacteria</taxon>
        <taxon>Pseudomonadati</taxon>
        <taxon>Pseudomonadota</taxon>
        <taxon>Betaproteobacteria</taxon>
        <taxon>Burkholderiales</taxon>
        <taxon>Burkholderiaceae</taxon>
        <taxon>Zeimonas</taxon>
    </lineage>
</organism>
<dbReference type="GO" id="GO:0005886">
    <property type="term" value="C:plasma membrane"/>
    <property type="evidence" value="ECO:0007669"/>
    <property type="project" value="UniProtKB-SubCell"/>
</dbReference>
<keyword evidence="6 8" id="KW-1133">Transmembrane helix</keyword>
<comment type="similarity">
    <text evidence="2">Belongs to the GSP F family.</text>
</comment>
<dbReference type="InterPro" id="IPR011850">
    <property type="entry name" value="T2SS_GspF"/>
</dbReference>
<accession>A0A5C8NSC7</accession>
<dbReference type="OrthoDB" id="9805682at2"/>
<evidence type="ECO:0000256" key="7">
    <source>
        <dbReference type="ARBA" id="ARBA00023136"/>
    </source>
</evidence>